<organism evidence="1 2">
    <name type="scientific">Glomus cerebriforme</name>
    <dbReference type="NCBI Taxonomy" id="658196"/>
    <lineage>
        <taxon>Eukaryota</taxon>
        <taxon>Fungi</taxon>
        <taxon>Fungi incertae sedis</taxon>
        <taxon>Mucoromycota</taxon>
        <taxon>Glomeromycotina</taxon>
        <taxon>Glomeromycetes</taxon>
        <taxon>Glomerales</taxon>
        <taxon>Glomeraceae</taxon>
        <taxon>Glomus</taxon>
    </lineage>
</organism>
<protein>
    <submittedName>
        <fullName evidence="1">Uncharacterized protein</fullName>
    </submittedName>
</protein>
<dbReference type="EMBL" id="QKYT01001765">
    <property type="protein sequence ID" value="RIA78953.1"/>
    <property type="molecule type" value="Genomic_DNA"/>
</dbReference>
<dbReference type="AlphaFoldDB" id="A0A397RXN8"/>
<sequence length="101" mass="11744">MSFKNYRAYYLEKEKVNAIQEIKENIIALERDCNLSNDYPEWLLKNLFFRGLSPEDIFKVHLDGLQALALLDDIINPSIPLYMFSDHGTDVVHLFYGNTSS</sequence>
<evidence type="ECO:0000313" key="1">
    <source>
        <dbReference type="EMBL" id="RIA78953.1"/>
    </source>
</evidence>
<evidence type="ECO:0000313" key="2">
    <source>
        <dbReference type="Proteomes" id="UP000265703"/>
    </source>
</evidence>
<name>A0A397RXN8_9GLOM</name>
<keyword evidence="2" id="KW-1185">Reference proteome</keyword>
<reference evidence="1 2" key="1">
    <citation type="submission" date="2018-06" db="EMBL/GenBank/DDBJ databases">
        <title>Comparative genomics reveals the genomic features of Rhizophagus irregularis, R. cerebriforme, R. diaphanum and Gigaspora rosea, and their symbiotic lifestyle signature.</title>
        <authorList>
            <person name="Morin E."/>
            <person name="San Clemente H."/>
            <person name="Chen E.C.H."/>
            <person name="De La Providencia I."/>
            <person name="Hainaut M."/>
            <person name="Kuo A."/>
            <person name="Kohler A."/>
            <person name="Murat C."/>
            <person name="Tang N."/>
            <person name="Roy S."/>
            <person name="Loubradou J."/>
            <person name="Henrissat B."/>
            <person name="Grigoriev I.V."/>
            <person name="Corradi N."/>
            <person name="Roux C."/>
            <person name="Martin F.M."/>
        </authorList>
    </citation>
    <scope>NUCLEOTIDE SEQUENCE [LARGE SCALE GENOMIC DNA]</scope>
    <source>
        <strain evidence="1 2">DAOM 227022</strain>
    </source>
</reference>
<dbReference type="OrthoDB" id="10570750at2759"/>
<accession>A0A397RXN8</accession>
<gene>
    <name evidence="1" type="ORF">C1645_841966</name>
</gene>
<dbReference type="Proteomes" id="UP000265703">
    <property type="component" value="Unassembled WGS sequence"/>
</dbReference>
<proteinExistence type="predicted"/>
<comment type="caution">
    <text evidence="1">The sequence shown here is derived from an EMBL/GenBank/DDBJ whole genome shotgun (WGS) entry which is preliminary data.</text>
</comment>